<protein>
    <submittedName>
        <fullName evidence="1">Uncharacterized protein</fullName>
    </submittedName>
</protein>
<sequence>MMNQPQDRMAYEISSMSVGQKLETDLYQLKLDGVKQSNDGTLYYVVLLDRKAQKIVFKAPLLLSSPKRLRY</sequence>
<reference evidence="1" key="1">
    <citation type="submission" date="2021-02" db="EMBL/GenBank/DDBJ databases">
        <authorList>
            <person name="Han P."/>
        </authorList>
    </citation>
    <scope>NUCLEOTIDE SEQUENCE</scope>
    <source>
        <strain evidence="1">Candidatus Nitrosotenuis uzonensis 5A</strain>
    </source>
</reference>
<comment type="caution">
    <text evidence="1">The sequence shown here is derived from an EMBL/GenBank/DDBJ whole genome shotgun (WGS) entry which is preliminary data.</text>
</comment>
<evidence type="ECO:0000313" key="2">
    <source>
        <dbReference type="Proteomes" id="UP000655759"/>
    </source>
</evidence>
<organism evidence="1 2">
    <name type="scientific">Candidatus Nitrosotenuis uzonensis</name>
    <dbReference type="NCBI Taxonomy" id="1407055"/>
    <lineage>
        <taxon>Archaea</taxon>
        <taxon>Nitrososphaerota</taxon>
        <taxon>Candidatus Nitrosotenuis</taxon>
    </lineage>
</organism>
<dbReference type="Proteomes" id="UP000655759">
    <property type="component" value="Unassembled WGS sequence"/>
</dbReference>
<evidence type="ECO:0000313" key="1">
    <source>
        <dbReference type="EMBL" id="CAE6485704.1"/>
    </source>
</evidence>
<gene>
    <name evidence="1" type="ORF">NUZ5A_20042</name>
</gene>
<name>A0A812ET88_9ARCH</name>
<proteinExistence type="predicted"/>
<dbReference type="EMBL" id="CAJNAQ010000002">
    <property type="protein sequence ID" value="CAE6485704.1"/>
    <property type="molecule type" value="Genomic_DNA"/>
</dbReference>
<dbReference type="AlphaFoldDB" id="A0A812ET88"/>
<accession>A0A812ET88</accession>